<comment type="caution">
    <text evidence="1">The sequence shown here is derived from an EMBL/GenBank/DDBJ whole genome shotgun (WGS) entry which is preliminary data.</text>
</comment>
<feature type="non-terminal residue" evidence="1">
    <location>
        <position position="144"/>
    </location>
</feature>
<sequence>MSSFSLIQKYKNLTALFEDRFGIEPPTRLDINDEIDILRDKLGMIDEEGAVFDFGDLVSSLRRIRTSVGLNRFNSSDNPLVIEFLKAEAFSETLEALMDGLSGTDRIGKRDSWRKENPEADAYLALFGFSGRIQSREAYNMVVD</sequence>
<reference evidence="1" key="1">
    <citation type="journal article" date="2015" name="Nature">
        <title>Complex archaea that bridge the gap between prokaryotes and eukaryotes.</title>
        <authorList>
            <person name="Spang A."/>
            <person name="Saw J.H."/>
            <person name="Jorgensen S.L."/>
            <person name="Zaremba-Niedzwiedzka K."/>
            <person name="Martijn J."/>
            <person name="Lind A.E."/>
            <person name="van Eijk R."/>
            <person name="Schleper C."/>
            <person name="Guy L."/>
            <person name="Ettema T.J."/>
        </authorList>
    </citation>
    <scope>NUCLEOTIDE SEQUENCE</scope>
</reference>
<proteinExistence type="predicted"/>
<dbReference type="AlphaFoldDB" id="A0A0F8XYC6"/>
<gene>
    <name evidence="1" type="ORF">LCGC14_2965580</name>
</gene>
<accession>A0A0F8XYC6</accession>
<name>A0A0F8XYC6_9ZZZZ</name>
<evidence type="ECO:0000313" key="1">
    <source>
        <dbReference type="EMBL" id="KKK66290.1"/>
    </source>
</evidence>
<dbReference type="EMBL" id="LAZR01060144">
    <property type="protein sequence ID" value="KKK66290.1"/>
    <property type="molecule type" value="Genomic_DNA"/>
</dbReference>
<protein>
    <submittedName>
        <fullName evidence="1">Uncharacterized protein</fullName>
    </submittedName>
</protein>
<organism evidence="1">
    <name type="scientific">marine sediment metagenome</name>
    <dbReference type="NCBI Taxonomy" id="412755"/>
    <lineage>
        <taxon>unclassified sequences</taxon>
        <taxon>metagenomes</taxon>
        <taxon>ecological metagenomes</taxon>
    </lineage>
</organism>